<reference evidence="3" key="1">
    <citation type="journal article" date="2021" name="Sci. Rep.">
        <title>Diploid genomic architecture of Nitzschia inconspicua, an elite biomass production diatom.</title>
        <authorList>
            <person name="Oliver A."/>
            <person name="Podell S."/>
            <person name="Pinowska A."/>
            <person name="Traller J.C."/>
            <person name="Smith S.R."/>
            <person name="McClure R."/>
            <person name="Beliaev A."/>
            <person name="Bohutskyi P."/>
            <person name="Hill E.A."/>
            <person name="Rabines A."/>
            <person name="Zheng H."/>
            <person name="Allen L.Z."/>
            <person name="Kuo A."/>
            <person name="Grigoriev I.V."/>
            <person name="Allen A.E."/>
            <person name="Hazlebeck D."/>
            <person name="Allen E.E."/>
        </authorList>
    </citation>
    <scope>NUCLEOTIDE SEQUENCE</scope>
    <source>
        <strain evidence="3">Hildebrandi</strain>
    </source>
</reference>
<feature type="region of interest" description="Disordered" evidence="1">
    <location>
        <begin position="172"/>
        <end position="191"/>
    </location>
</feature>
<accession>A0A9K3LLI4</accession>
<dbReference type="PANTHER" id="PTHR14289:SF16">
    <property type="entry name" value="POLYMERASE DELTA-INTERACTING PROTEIN 2"/>
    <property type="match status" value="1"/>
</dbReference>
<dbReference type="Proteomes" id="UP000693970">
    <property type="component" value="Unassembled WGS sequence"/>
</dbReference>
<dbReference type="GO" id="GO:0070987">
    <property type="term" value="P:error-free translesion synthesis"/>
    <property type="evidence" value="ECO:0007669"/>
    <property type="project" value="TreeGrafter"/>
</dbReference>
<organism evidence="3 4">
    <name type="scientific">Nitzschia inconspicua</name>
    <dbReference type="NCBI Taxonomy" id="303405"/>
    <lineage>
        <taxon>Eukaryota</taxon>
        <taxon>Sar</taxon>
        <taxon>Stramenopiles</taxon>
        <taxon>Ochrophyta</taxon>
        <taxon>Bacillariophyta</taxon>
        <taxon>Bacillariophyceae</taxon>
        <taxon>Bacillariophycidae</taxon>
        <taxon>Bacillariales</taxon>
        <taxon>Bacillariaceae</taxon>
        <taxon>Nitzschia</taxon>
    </lineage>
</organism>
<protein>
    <submittedName>
        <fullName evidence="3">ApaG domain containing protein</fullName>
    </submittedName>
</protein>
<dbReference type="OrthoDB" id="48536at2759"/>
<evidence type="ECO:0000313" key="3">
    <source>
        <dbReference type="EMBL" id="KAG7364277.1"/>
    </source>
</evidence>
<comment type="caution">
    <text evidence="3">The sequence shown here is derived from an EMBL/GenBank/DDBJ whole genome shotgun (WGS) entry which is preliminary data.</text>
</comment>
<dbReference type="PANTHER" id="PTHR14289">
    <property type="entry name" value="F-BOX ONLY PROTEIN 3"/>
    <property type="match status" value="1"/>
</dbReference>
<dbReference type="EMBL" id="JAGRRH010000009">
    <property type="protein sequence ID" value="KAG7364277.1"/>
    <property type="molecule type" value="Genomic_DNA"/>
</dbReference>
<reference evidence="3" key="2">
    <citation type="submission" date="2021-04" db="EMBL/GenBank/DDBJ databases">
        <authorList>
            <person name="Podell S."/>
        </authorList>
    </citation>
    <scope>NUCLEOTIDE SEQUENCE</scope>
    <source>
        <strain evidence="3">Hildebrandi</strain>
    </source>
</reference>
<dbReference type="PROSITE" id="PS51087">
    <property type="entry name" value="APAG"/>
    <property type="match status" value="1"/>
</dbReference>
<dbReference type="GO" id="GO:0005634">
    <property type="term" value="C:nucleus"/>
    <property type="evidence" value="ECO:0007669"/>
    <property type="project" value="TreeGrafter"/>
</dbReference>
<proteinExistence type="predicted"/>
<gene>
    <name evidence="3" type="ORF">IV203_037479</name>
</gene>
<keyword evidence="4" id="KW-1185">Reference proteome</keyword>
<dbReference type="GO" id="GO:0042645">
    <property type="term" value="C:mitochondrial nucleoid"/>
    <property type="evidence" value="ECO:0007669"/>
    <property type="project" value="TreeGrafter"/>
</dbReference>
<evidence type="ECO:0000256" key="1">
    <source>
        <dbReference type="SAM" id="MobiDB-lite"/>
    </source>
</evidence>
<feature type="compositionally biased region" description="Low complexity" evidence="1">
    <location>
        <begin position="177"/>
        <end position="191"/>
    </location>
</feature>
<evidence type="ECO:0000259" key="2">
    <source>
        <dbReference type="PROSITE" id="PS51087"/>
    </source>
</evidence>
<dbReference type="AlphaFoldDB" id="A0A9K3LLI4"/>
<dbReference type="Pfam" id="PF04379">
    <property type="entry name" value="DUF525"/>
    <property type="match status" value="1"/>
</dbReference>
<feature type="domain" description="ApaG" evidence="2">
    <location>
        <begin position="311"/>
        <end position="484"/>
    </location>
</feature>
<evidence type="ECO:0000313" key="4">
    <source>
        <dbReference type="Proteomes" id="UP000693970"/>
    </source>
</evidence>
<name>A0A9K3LLI4_9STRA</name>
<dbReference type="InterPro" id="IPR007474">
    <property type="entry name" value="ApaG_domain"/>
</dbReference>
<sequence>MIIKTSGMRLRCFSNIHVSPTTTTGRNQKVGMLGVQRRRIIASPSRNILACSYVPGNPRTVFESIPRRYRSLLHLPNSTNTKLYHTSLDLEKEERIRLTTLRLYRILQRTCTDFDTKAPGNDSVLLQPILEAPDWGRHVTFTPPTPTQMEELFRLFYVWNDSVDEQGLGVFSAGNGSSDDTATPTSRTTTPTMAAYSSTTASHSSSIDEWYHELVTKSRDEDDDLLNPMTSMTCWTSQTQLREAVRTAFRSLRYQNGFGDKDQESPLKSTDLHKWAIKAMHILQEQQVLWKHSSVATTDGVVRIVATSRCIGITSPAPKTIPPPPVTAQFLADSTPKYRFAYRIRVENVSDDRTIQLLGRYWHILEEPVVLPGISCPKENGETSHPIIVDSPRTGAVGQLPVLHPGQVFEYMSGTDLATPKGTMKGHLYMARVPSTAKSAMSGDIVDVLLNQSHQQKNPTTDIEEENEETKFFEATVAPFPLEA</sequence>